<keyword evidence="2" id="KW-1185">Reference proteome</keyword>
<reference evidence="2" key="1">
    <citation type="submission" date="2018-02" db="EMBL/GenBank/DDBJ databases">
        <authorList>
            <person name="Clavel T."/>
            <person name="Strowig T."/>
        </authorList>
    </citation>
    <scope>NUCLEOTIDE SEQUENCE [LARGE SCALE GENOMIC DNA]</scope>
    <source>
        <strain evidence="2">DSM 103720</strain>
    </source>
</reference>
<organism evidence="1 2">
    <name type="scientific">Duncaniella muris</name>
    <dbReference type="NCBI Taxonomy" id="2094150"/>
    <lineage>
        <taxon>Bacteria</taxon>
        <taxon>Pseudomonadati</taxon>
        <taxon>Bacteroidota</taxon>
        <taxon>Bacteroidia</taxon>
        <taxon>Bacteroidales</taxon>
        <taxon>Muribaculaceae</taxon>
        <taxon>Duncaniella</taxon>
    </lineage>
</organism>
<dbReference type="GeneID" id="82524762"/>
<dbReference type="InterPro" id="IPR027848">
    <property type="entry name" value="DUF4494"/>
</dbReference>
<evidence type="ECO:0000313" key="2">
    <source>
        <dbReference type="Proteomes" id="UP000244905"/>
    </source>
</evidence>
<dbReference type="RefSeq" id="WP_107030930.1">
    <property type="nucleotide sequence ID" value="NZ_CARSQY010000004.1"/>
</dbReference>
<dbReference type="AlphaFoldDB" id="A0A2V1ITM1"/>
<proteinExistence type="predicted"/>
<gene>
    <name evidence="1" type="ORF">C5O23_00170</name>
</gene>
<name>A0A2V1ITM1_9BACT</name>
<protein>
    <submittedName>
        <fullName evidence="1">DUF4494 domain-containing protein</fullName>
    </submittedName>
</protein>
<sequence>MAQWIEVRARYDKMMENGSVKKVTEPYLADALSCTEAEARVTEELQPFISGDFRISSVVTTKIAEIFWDETGDKFYKVKINFITLDEKTATEKKTASYILVQASSFKEAYDNFIDGMRGTMADYEIEAITETKLVEVYKAKLSTDNG</sequence>
<comment type="caution">
    <text evidence="1">The sequence shown here is derived from an EMBL/GenBank/DDBJ whole genome shotgun (WGS) entry which is preliminary data.</text>
</comment>
<dbReference type="Pfam" id="PF14902">
    <property type="entry name" value="DUF4494"/>
    <property type="match status" value="1"/>
</dbReference>
<accession>A0A2V1ITM1</accession>
<evidence type="ECO:0000313" key="1">
    <source>
        <dbReference type="EMBL" id="PWB04374.1"/>
    </source>
</evidence>
<dbReference type="Proteomes" id="UP000244905">
    <property type="component" value="Unassembled WGS sequence"/>
</dbReference>
<dbReference type="EMBL" id="PUEC01000001">
    <property type="protein sequence ID" value="PWB04374.1"/>
    <property type="molecule type" value="Genomic_DNA"/>
</dbReference>